<dbReference type="Proteomes" id="UP001153678">
    <property type="component" value="Unassembled WGS sequence"/>
</dbReference>
<dbReference type="AlphaFoldDB" id="A0A9W4SFJ1"/>
<dbReference type="EMBL" id="CAMKVN010000413">
    <property type="protein sequence ID" value="CAI2167674.1"/>
    <property type="molecule type" value="Genomic_DNA"/>
</dbReference>
<gene>
    <name evidence="1" type="ORF">FWILDA_LOCUS3194</name>
</gene>
<sequence>MAEELNIPTVAYHNVHYCEKKKNILKEIIVANEGMNGVRHFLYKEATLEESKDHFAALPPQHLLTKEEIIDNWLFLNDKYLIEKLIFNYPQRLVEKIKEVIIQQPPLNYSNTESIKREENDLIQAYTQRTNEIFGEKWPTFVKERMEKE</sequence>
<reference evidence="1" key="1">
    <citation type="submission" date="2022-08" db="EMBL/GenBank/DDBJ databases">
        <authorList>
            <person name="Kallberg Y."/>
            <person name="Tangrot J."/>
            <person name="Rosling A."/>
        </authorList>
    </citation>
    <scope>NUCLEOTIDE SEQUENCE</scope>
    <source>
        <strain evidence="1">Wild A</strain>
    </source>
</reference>
<protein>
    <submittedName>
        <fullName evidence="1">18441_t:CDS:1</fullName>
    </submittedName>
</protein>
<accession>A0A9W4SFJ1</accession>
<name>A0A9W4SFJ1_9GLOM</name>
<dbReference type="Gene3D" id="3.20.20.140">
    <property type="entry name" value="Metal-dependent hydrolases"/>
    <property type="match status" value="1"/>
</dbReference>
<evidence type="ECO:0000313" key="1">
    <source>
        <dbReference type="EMBL" id="CAI2167674.1"/>
    </source>
</evidence>
<dbReference type="OrthoDB" id="2386546at2759"/>
<organism evidence="1 2">
    <name type="scientific">Funneliformis geosporum</name>
    <dbReference type="NCBI Taxonomy" id="1117311"/>
    <lineage>
        <taxon>Eukaryota</taxon>
        <taxon>Fungi</taxon>
        <taxon>Fungi incertae sedis</taxon>
        <taxon>Mucoromycota</taxon>
        <taxon>Glomeromycotina</taxon>
        <taxon>Glomeromycetes</taxon>
        <taxon>Glomerales</taxon>
        <taxon>Glomeraceae</taxon>
        <taxon>Funneliformis</taxon>
    </lineage>
</organism>
<comment type="caution">
    <text evidence="1">The sequence shown here is derived from an EMBL/GenBank/DDBJ whole genome shotgun (WGS) entry which is preliminary data.</text>
</comment>
<evidence type="ECO:0000313" key="2">
    <source>
        <dbReference type="Proteomes" id="UP001153678"/>
    </source>
</evidence>
<keyword evidence="2" id="KW-1185">Reference proteome</keyword>
<proteinExistence type="predicted"/>